<dbReference type="PROSITE" id="PS51108">
    <property type="entry name" value="PTS_EIID"/>
    <property type="match status" value="1"/>
</dbReference>
<evidence type="ECO:0000256" key="1">
    <source>
        <dbReference type="SAM" id="Phobius"/>
    </source>
</evidence>
<sequence length="271" mass="29991">MESRKPVLKQRDYLNTTLRSYFLQNGFNYNSYQGTGYLFVILPVLKKIYKDDPEKLKEVAISNIEFYNINPHTLPFETSMHMAMYDHGEDIENSRSIKMALMGPLAGIGDSIAQFGLAPLFSTIFAGLAMNGLTFAPMAFWITMIISMLTIKLLMGYLGYKLGTSVIDTLSEKIGQVSHAAGIVGVTVISALSVSFVKAKIGIQYATTLASGEEQVVSIQTILDKILPNMLPAVITIIVFILVKKYKWSTYKLLALLFVLGIGLSYFGILV</sequence>
<evidence type="ECO:0000313" key="5">
    <source>
        <dbReference type="Proteomes" id="UP000515243"/>
    </source>
</evidence>
<dbReference type="Proteomes" id="UP000515243">
    <property type="component" value="Chromosome 1"/>
</dbReference>
<dbReference type="GO" id="GO:0009401">
    <property type="term" value="P:phosphoenolpyruvate-dependent sugar phosphotransferase system"/>
    <property type="evidence" value="ECO:0007669"/>
    <property type="project" value="InterPro"/>
</dbReference>
<dbReference type="GO" id="GO:0005886">
    <property type="term" value="C:plasma membrane"/>
    <property type="evidence" value="ECO:0007669"/>
    <property type="project" value="TreeGrafter"/>
</dbReference>
<dbReference type="PANTHER" id="PTHR32502">
    <property type="entry name" value="N-ACETYLGALACTOSAMINE PERMEASE II COMPONENT-RELATED"/>
    <property type="match status" value="1"/>
</dbReference>
<evidence type="ECO:0000313" key="2">
    <source>
        <dbReference type="EMBL" id="PPV16010.1"/>
    </source>
</evidence>
<organism evidence="2 4">
    <name type="scientific">Clostridium butyricum</name>
    <dbReference type="NCBI Taxonomy" id="1492"/>
    <lineage>
        <taxon>Bacteria</taxon>
        <taxon>Bacillati</taxon>
        <taxon>Bacillota</taxon>
        <taxon>Clostridia</taxon>
        <taxon>Eubacteriales</taxon>
        <taxon>Clostridiaceae</taxon>
        <taxon>Clostridium</taxon>
    </lineage>
</organism>
<dbReference type="GeneID" id="92942604"/>
<reference evidence="3 5" key="2">
    <citation type="submission" date="2019-05" db="EMBL/GenBank/DDBJ databases">
        <authorList>
            <person name="Schori C."/>
            <person name="Ahrens C."/>
        </authorList>
    </citation>
    <scope>NUCLEOTIDE SEQUENCE [LARGE SCALE GENOMIC DNA]</scope>
    <source>
        <strain evidence="3 5">DSM 10702</strain>
    </source>
</reference>
<keyword evidence="1" id="KW-1133">Transmembrane helix</keyword>
<dbReference type="Proteomes" id="UP000238081">
    <property type="component" value="Unassembled WGS sequence"/>
</dbReference>
<feature type="transmembrane region" description="Helical" evidence="1">
    <location>
        <begin position="250"/>
        <end position="269"/>
    </location>
</feature>
<dbReference type="RefSeq" id="WP_002582932.1">
    <property type="nucleotide sequence ID" value="NZ_AP019716.1"/>
</dbReference>
<dbReference type="KEGG" id="cbut:ATN24_00885"/>
<feature type="transmembrane region" description="Helical" evidence="1">
    <location>
        <begin position="226"/>
        <end position="243"/>
    </location>
</feature>
<dbReference type="Pfam" id="PF03613">
    <property type="entry name" value="EIID-AGA"/>
    <property type="match status" value="1"/>
</dbReference>
<protein>
    <submittedName>
        <fullName evidence="2">PTS N-acetylgalactosamine transporter subunit IID</fullName>
    </submittedName>
    <submittedName>
        <fullName evidence="3">PTS system mannose/fructose/sorbose family transporter subunit IID</fullName>
    </submittedName>
</protein>
<gene>
    <name evidence="2" type="ORF">AWN73_10690</name>
    <name evidence="3" type="ORF">FF104_00565</name>
</gene>
<dbReference type="OrthoDB" id="9795582at2"/>
<dbReference type="AlphaFoldDB" id="A0A0A6SGY4"/>
<feature type="transmembrane region" description="Helical" evidence="1">
    <location>
        <begin position="105"/>
        <end position="126"/>
    </location>
</feature>
<name>A0A0A6SGY4_CLOBU</name>
<dbReference type="EMBL" id="LRDH01000095">
    <property type="protein sequence ID" value="PPV16010.1"/>
    <property type="molecule type" value="Genomic_DNA"/>
</dbReference>
<feature type="transmembrane region" description="Helical" evidence="1">
    <location>
        <begin position="138"/>
        <end position="160"/>
    </location>
</feature>
<dbReference type="EMBL" id="CP040626">
    <property type="protein sequence ID" value="QMW89495.1"/>
    <property type="molecule type" value="Genomic_DNA"/>
</dbReference>
<dbReference type="InterPro" id="IPR004704">
    <property type="entry name" value="PTS_IID_man"/>
</dbReference>
<dbReference type="InterPro" id="IPR050303">
    <property type="entry name" value="GatZ_KbaZ_carbometab"/>
</dbReference>
<accession>A0A0A6SGY4</accession>
<evidence type="ECO:0000313" key="3">
    <source>
        <dbReference type="EMBL" id="QMW89495.1"/>
    </source>
</evidence>
<reference evidence="2 4" key="1">
    <citation type="submission" date="2016-01" db="EMBL/GenBank/DDBJ databases">
        <title>Characterization of the Clostridium difficile lineages that are prevalent in Hong Kong and China.</title>
        <authorList>
            <person name="Kwok J.S.-L."/>
            <person name="Lam W.-Y."/>
            <person name="Ip M."/>
            <person name="Chan T.-F."/>
            <person name="Hawkey P.M."/>
            <person name="Tsui S.K.-W."/>
        </authorList>
    </citation>
    <scope>NUCLEOTIDE SEQUENCE [LARGE SCALE GENOMIC DNA]</scope>
    <source>
        <strain evidence="2 4">300064</strain>
    </source>
</reference>
<proteinExistence type="predicted"/>
<dbReference type="PANTHER" id="PTHR32502:SF23">
    <property type="entry name" value="TRANSPORT PROTEIN, PTS SYSTEM"/>
    <property type="match status" value="1"/>
</dbReference>
<evidence type="ECO:0000313" key="4">
    <source>
        <dbReference type="Proteomes" id="UP000238081"/>
    </source>
</evidence>
<feature type="transmembrane region" description="Helical" evidence="1">
    <location>
        <begin position="181"/>
        <end position="206"/>
    </location>
</feature>
<keyword evidence="1" id="KW-0472">Membrane</keyword>
<keyword evidence="1" id="KW-0812">Transmembrane</keyword>